<dbReference type="InterPro" id="IPR035906">
    <property type="entry name" value="MetI-like_sf"/>
</dbReference>
<proteinExistence type="inferred from homology"/>
<comment type="similarity">
    <text evidence="8">Belongs to the binding-protein-dependent transport system permease family.</text>
</comment>
<evidence type="ECO:0000256" key="2">
    <source>
        <dbReference type="ARBA" id="ARBA00022448"/>
    </source>
</evidence>
<evidence type="ECO:0000259" key="9">
    <source>
        <dbReference type="PROSITE" id="PS50928"/>
    </source>
</evidence>
<feature type="transmembrane region" description="Helical" evidence="8">
    <location>
        <begin position="501"/>
        <end position="524"/>
    </location>
</feature>
<keyword evidence="6 8" id="KW-1133">Transmembrane helix</keyword>
<feature type="transmembrane region" description="Helical" evidence="8">
    <location>
        <begin position="100"/>
        <end position="121"/>
    </location>
</feature>
<evidence type="ECO:0000256" key="8">
    <source>
        <dbReference type="RuleBase" id="RU363032"/>
    </source>
</evidence>
<dbReference type="Gene3D" id="1.10.3720.10">
    <property type="entry name" value="MetI-like"/>
    <property type="match status" value="2"/>
</dbReference>
<feature type="domain" description="ABC transmembrane type-1" evidence="9">
    <location>
        <begin position="62"/>
        <end position="269"/>
    </location>
</feature>
<feature type="transmembrane region" description="Helical" evidence="8">
    <location>
        <begin position="359"/>
        <end position="379"/>
    </location>
</feature>
<feature type="transmembrane region" description="Helical" evidence="8">
    <location>
        <begin position="147"/>
        <end position="167"/>
    </location>
</feature>
<keyword evidence="4" id="KW-0997">Cell inner membrane</keyword>
<dbReference type="Pfam" id="PF00528">
    <property type="entry name" value="BPD_transp_1"/>
    <property type="match status" value="2"/>
</dbReference>
<evidence type="ECO:0000256" key="3">
    <source>
        <dbReference type="ARBA" id="ARBA00022475"/>
    </source>
</evidence>
<evidence type="ECO:0000256" key="7">
    <source>
        <dbReference type="ARBA" id="ARBA00023136"/>
    </source>
</evidence>
<evidence type="ECO:0000256" key="1">
    <source>
        <dbReference type="ARBA" id="ARBA00004429"/>
    </source>
</evidence>
<dbReference type="PANTHER" id="PTHR43357:SF4">
    <property type="entry name" value="INNER MEMBRANE ABC TRANSPORTER PERMEASE PROTEIN YDCV"/>
    <property type="match status" value="1"/>
</dbReference>
<reference evidence="10 11" key="1">
    <citation type="submission" date="2024-02" db="EMBL/GenBank/DDBJ databases">
        <title>Herpetosiphon gulosus NBRC 112829.</title>
        <authorList>
            <person name="Ichikawa N."/>
            <person name="Katano-Makiyama Y."/>
            <person name="Hidaka K."/>
        </authorList>
    </citation>
    <scope>NUCLEOTIDE SEQUENCE [LARGE SCALE GENOMIC DNA]</scope>
    <source>
        <strain evidence="10 11">NBRC 112829</strain>
    </source>
</reference>
<keyword evidence="5 8" id="KW-0812">Transmembrane</keyword>
<protein>
    <recommendedName>
        <fullName evidence="9">ABC transmembrane type-1 domain-containing protein</fullName>
    </recommendedName>
</protein>
<dbReference type="EMBL" id="BAABRU010000014">
    <property type="protein sequence ID" value="GAA5529958.1"/>
    <property type="molecule type" value="Genomic_DNA"/>
</dbReference>
<dbReference type="Proteomes" id="UP001428290">
    <property type="component" value="Unassembled WGS sequence"/>
</dbReference>
<dbReference type="PROSITE" id="PS50928">
    <property type="entry name" value="ABC_TM1"/>
    <property type="match status" value="2"/>
</dbReference>
<accession>A0ABP9X5Y0</accession>
<feature type="transmembrane region" description="Helical" evidence="8">
    <location>
        <begin position="297"/>
        <end position="322"/>
    </location>
</feature>
<dbReference type="RefSeq" id="WP_345723548.1">
    <property type="nucleotide sequence ID" value="NZ_BAABRU010000014.1"/>
</dbReference>
<feature type="transmembrane region" description="Helical" evidence="8">
    <location>
        <begin position="473"/>
        <end position="495"/>
    </location>
</feature>
<feature type="transmembrane region" description="Helical" evidence="8">
    <location>
        <begin position="536"/>
        <end position="554"/>
    </location>
</feature>
<feature type="transmembrane region" description="Helical" evidence="8">
    <location>
        <begin position="12"/>
        <end position="36"/>
    </location>
</feature>
<feature type="transmembrane region" description="Helical" evidence="8">
    <location>
        <begin position="66"/>
        <end position="88"/>
    </location>
</feature>
<feature type="transmembrane region" description="Helical" evidence="8">
    <location>
        <begin position="246"/>
        <end position="269"/>
    </location>
</feature>
<dbReference type="PANTHER" id="PTHR43357">
    <property type="entry name" value="INNER MEMBRANE ABC TRANSPORTER PERMEASE PROTEIN YDCV"/>
    <property type="match status" value="1"/>
</dbReference>
<name>A0ABP9X5Y0_9CHLR</name>
<keyword evidence="2 8" id="KW-0813">Transport</keyword>
<evidence type="ECO:0000256" key="5">
    <source>
        <dbReference type="ARBA" id="ARBA00022692"/>
    </source>
</evidence>
<feature type="transmembrane region" description="Helical" evidence="8">
    <location>
        <begin position="200"/>
        <end position="226"/>
    </location>
</feature>
<organism evidence="10 11">
    <name type="scientific">Herpetosiphon gulosus</name>
    <dbReference type="NCBI Taxonomy" id="1973496"/>
    <lineage>
        <taxon>Bacteria</taxon>
        <taxon>Bacillati</taxon>
        <taxon>Chloroflexota</taxon>
        <taxon>Chloroflexia</taxon>
        <taxon>Herpetosiphonales</taxon>
        <taxon>Herpetosiphonaceae</taxon>
        <taxon>Herpetosiphon</taxon>
    </lineage>
</organism>
<evidence type="ECO:0000256" key="6">
    <source>
        <dbReference type="ARBA" id="ARBA00022989"/>
    </source>
</evidence>
<evidence type="ECO:0000313" key="11">
    <source>
        <dbReference type="Proteomes" id="UP001428290"/>
    </source>
</evidence>
<keyword evidence="11" id="KW-1185">Reference proteome</keyword>
<dbReference type="SUPFAM" id="SSF161098">
    <property type="entry name" value="MetI-like"/>
    <property type="match status" value="2"/>
</dbReference>
<keyword evidence="7 8" id="KW-0472">Membrane</keyword>
<comment type="caution">
    <text evidence="10">The sequence shown here is derived from an EMBL/GenBank/DDBJ whole genome shotgun (WGS) entry which is preliminary data.</text>
</comment>
<feature type="transmembrane region" description="Helical" evidence="8">
    <location>
        <begin position="431"/>
        <end position="452"/>
    </location>
</feature>
<evidence type="ECO:0000313" key="10">
    <source>
        <dbReference type="EMBL" id="GAA5529958.1"/>
    </source>
</evidence>
<sequence>MSNIHQRRIQWLYWLLALPALAFFVLFFGVPLWAIMQRAFAEKGLGAAIQTVFSNRSLLHVVAWSAWQATLSTLLTLLLGVPTAYILAHYQFPGRALIRSLIAVPFVLPTVVVALAFRALLGERGLINRWLVAWLELAKPPLELEQSLGMILIAHVFFNLTVVVRLLTAYWSNHDPRLEASAQVLGAPRWRVWLEVTLPLALPALLAAVLLVFTFTFSAFGTVLLLGSSQQHTIEVEIYDQAIRQFNLPIAATLSLLQILTSLGLTLAYTRLVQRSSVPQEAQALSLRRARTWPSRVAIGGVMLLASSLIVLPLASLLLGALRIEGQWSLEYFHMLGVNQRGSYAYVPPTQAMLNSLRYAAITTILALVFGLPCAYLLAQPQGRLTRLLDGVLMLPLGTSAVTVGLGYIIAFRSYELWGWETPDLRRWSGLLPLAHTLLALPFVIRTMLPALRRLNPQLREAARMLGAKPWRAWREVDLSLLLPSIMAAGLFAFTVSLGDFGAALVVSVTSPTTATMPVVIFRFLGQPGASNYGQALAMSSLLMGVTFISFLLLERFRDQTSEW</sequence>
<dbReference type="InterPro" id="IPR000515">
    <property type="entry name" value="MetI-like"/>
</dbReference>
<feature type="domain" description="ABC transmembrane type-1" evidence="9">
    <location>
        <begin position="353"/>
        <end position="554"/>
    </location>
</feature>
<evidence type="ECO:0000256" key="4">
    <source>
        <dbReference type="ARBA" id="ARBA00022519"/>
    </source>
</evidence>
<keyword evidence="3" id="KW-1003">Cell membrane</keyword>
<feature type="transmembrane region" description="Helical" evidence="8">
    <location>
        <begin position="391"/>
        <end position="411"/>
    </location>
</feature>
<comment type="subcellular location">
    <subcellularLocation>
        <location evidence="1">Cell inner membrane</location>
        <topology evidence="1">Multi-pass membrane protein</topology>
    </subcellularLocation>
    <subcellularLocation>
        <location evidence="8">Cell membrane</location>
        <topology evidence="8">Multi-pass membrane protein</topology>
    </subcellularLocation>
</comment>
<dbReference type="CDD" id="cd06261">
    <property type="entry name" value="TM_PBP2"/>
    <property type="match status" value="2"/>
</dbReference>
<gene>
    <name evidence="10" type="ORF">Hgul01_03772</name>
</gene>